<feature type="transmembrane region" description="Helical" evidence="12">
    <location>
        <begin position="83"/>
        <end position="103"/>
    </location>
</feature>
<evidence type="ECO:0000256" key="3">
    <source>
        <dbReference type="ARBA" id="ARBA00022448"/>
    </source>
</evidence>
<evidence type="ECO:0000313" key="15">
    <source>
        <dbReference type="Proteomes" id="UP000015101"/>
    </source>
</evidence>
<dbReference type="InterPro" id="IPR038377">
    <property type="entry name" value="Na/Glc_symporter_sf"/>
</dbReference>
<keyword evidence="9 12" id="KW-0472">Membrane</keyword>
<dbReference type="KEGG" id="hro:HELRODRAFT_189216"/>
<dbReference type="GeneID" id="20211178"/>
<reference evidence="13 15" key="2">
    <citation type="journal article" date="2013" name="Nature">
        <title>Insights into bilaterian evolution from three spiralian genomes.</title>
        <authorList>
            <person name="Simakov O."/>
            <person name="Marletaz F."/>
            <person name="Cho S.J."/>
            <person name="Edsinger-Gonzales E."/>
            <person name="Havlak P."/>
            <person name="Hellsten U."/>
            <person name="Kuo D.H."/>
            <person name="Larsson T."/>
            <person name="Lv J."/>
            <person name="Arendt D."/>
            <person name="Savage R."/>
            <person name="Osoegawa K."/>
            <person name="de Jong P."/>
            <person name="Grimwood J."/>
            <person name="Chapman J.A."/>
            <person name="Shapiro H."/>
            <person name="Aerts A."/>
            <person name="Otillar R.P."/>
            <person name="Terry A.Y."/>
            <person name="Boore J.L."/>
            <person name="Grigoriev I.V."/>
            <person name="Lindberg D.R."/>
            <person name="Seaver E.C."/>
            <person name="Weisblat D.A."/>
            <person name="Putnam N.H."/>
            <person name="Rokhsar D.S."/>
        </authorList>
    </citation>
    <scope>NUCLEOTIDE SEQUENCE</scope>
</reference>
<evidence type="ECO:0000256" key="1">
    <source>
        <dbReference type="ARBA" id="ARBA00004651"/>
    </source>
</evidence>
<organism evidence="14 15">
    <name type="scientific">Helobdella robusta</name>
    <name type="common">Californian leech</name>
    <dbReference type="NCBI Taxonomy" id="6412"/>
    <lineage>
        <taxon>Eukaryota</taxon>
        <taxon>Metazoa</taxon>
        <taxon>Spiralia</taxon>
        <taxon>Lophotrochozoa</taxon>
        <taxon>Annelida</taxon>
        <taxon>Clitellata</taxon>
        <taxon>Hirudinea</taxon>
        <taxon>Rhynchobdellida</taxon>
        <taxon>Glossiphoniidae</taxon>
        <taxon>Helobdella</taxon>
    </lineage>
</organism>
<dbReference type="CTD" id="20211178"/>
<keyword evidence="8" id="KW-0406">Ion transport</keyword>
<dbReference type="STRING" id="6412.T1FQT1"/>
<dbReference type="RefSeq" id="XP_009025538.1">
    <property type="nucleotide sequence ID" value="XM_009027290.1"/>
</dbReference>
<feature type="transmembrane region" description="Helical" evidence="12">
    <location>
        <begin position="269"/>
        <end position="294"/>
    </location>
</feature>
<evidence type="ECO:0000256" key="4">
    <source>
        <dbReference type="ARBA" id="ARBA00022475"/>
    </source>
</evidence>
<name>T1FQT1_HELRO</name>
<dbReference type="PANTHER" id="PTHR42985">
    <property type="entry name" value="SODIUM-COUPLED MONOCARBOXYLATE TRANSPORTER"/>
    <property type="match status" value="1"/>
</dbReference>
<dbReference type="NCBIfam" id="TIGR00813">
    <property type="entry name" value="sss"/>
    <property type="match status" value="1"/>
</dbReference>
<evidence type="ECO:0000256" key="12">
    <source>
        <dbReference type="SAM" id="Phobius"/>
    </source>
</evidence>
<dbReference type="AlphaFoldDB" id="T1FQT1"/>
<feature type="transmembrane region" description="Helical" evidence="12">
    <location>
        <begin position="154"/>
        <end position="175"/>
    </location>
</feature>
<dbReference type="OrthoDB" id="6132759at2759"/>
<keyword evidence="10" id="KW-0739">Sodium transport</keyword>
<reference evidence="15" key="1">
    <citation type="submission" date="2012-12" db="EMBL/GenBank/DDBJ databases">
        <authorList>
            <person name="Hellsten U."/>
            <person name="Grimwood J."/>
            <person name="Chapman J.A."/>
            <person name="Shapiro H."/>
            <person name="Aerts A."/>
            <person name="Otillar R.P."/>
            <person name="Terry A.Y."/>
            <person name="Boore J.L."/>
            <person name="Simakov O."/>
            <person name="Marletaz F."/>
            <person name="Cho S.-J."/>
            <person name="Edsinger-Gonzales E."/>
            <person name="Havlak P."/>
            <person name="Kuo D.-H."/>
            <person name="Larsson T."/>
            <person name="Lv J."/>
            <person name="Arendt D."/>
            <person name="Savage R."/>
            <person name="Osoegawa K."/>
            <person name="de Jong P."/>
            <person name="Lindberg D.R."/>
            <person name="Seaver E.C."/>
            <person name="Weisblat D.A."/>
            <person name="Putnam N.H."/>
            <person name="Grigoriev I.V."/>
            <person name="Rokhsar D.S."/>
        </authorList>
    </citation>
    <scope>NUCLEOTIDE SEQUENCE</scope>
</reference>
<comment type="subcellular location">
    <subcellularLocation>
        <location evidence="1">Cell membrane</location>
        <topology evidence="1">Multi-pass membrane protein</topology>
    </subcellularLocation>
</comment>
<feature type="transmembrane region" description="Helical" evidence="12">
    <location>
        <begin position="432"/>
        <end position="453"/>
    </location>
</feature>
<dbReference type="CDD" id="cd11492">
    <property type="entry name" value="SLC5sbd_NIS-SMVT"/>
    <property type="match status" value="1"/>
</dbReference>
<protein>
    <recommendedName>
        <fullName evidence="16">Sodium-coupled monocarboxylate transporter 1</fullName>
    </recommendedName>
</protein>
<evidence type="ECO:0000313" key="13">
    <source>
        <dbReference type="EMBL" id="ESN96363.1"/>
    </source>
</evidence>
<dbReference type="GO" id="GO:0015293">
    <property type="term" value="F:symporter activity"/>
    <property type="evidence" value="ECO:0000318"/>
    <property type="project" value="GO_Central"/>
</dbReference>
<keyword evidence="6 12" id="KW-1133">Transmembrane helix</keyword>
<dbReference type="GO" id="GO:0005886">
    <property type="term" value="C:plasma membrane"/>
    <property type="evidence" value="ECO:0007669"/>
    <property type="project" value="UniProtKB-SubCell"/>
</dbReference>
<dbReference type="EMBL" id="AMQM01001384">
    <property type="status" value="NOT_ANNOTATED_CDS"/>
    <property type="molecule type" value="Genomic_DNA"/>
</dbReference>
<comment type="similarity">
    <text evidence="2 11">Belongs to the sodium:solute symporter (SSF) (TC 2.A.21) family.</text>
</comment>
<dbReference type="PANTHER" id="PTHR42985:SF40">
    <property type="entry name" value="LD47995P-RELATED"/>
    <property type="match status" value="1"/>
</dbReference>
<feature type="transmembrane region" description="Helical" evidence="12">
    <location>
        <begin position="48"/>
        <end position="71"/>
    </location>
</feature>
<feature type="transmembrane region" description="Helical" evidence="12">
    <location>
        <begin position="229"/>
        <end position="248"/>
    </location>
</feature>
<keyword evidence="15" id="KW-1185">Reference proteome</keyword>
<dbReference type="OMA" id="GCCITIS"/>
<dbReference type="HOGENOM" id="CLU_018808_11_1_1"/>
<sequence>MSFHIVDYVIFALVLVVSLIIGLYHAFSGGKQKTPKEYLVGNRSMSTLPVALSMLVSFLSGIVVLGTPAEIYTKGTQLFMRTIGYTLACIISSLFIVPLFFNLKVTSSFEYLEARFKSKVTKLLGTVSFLLGNIFYMGLLLYTPSTAMVASTGLNLYISIVAIAIIGTGGLRGVVWVDAFQAVIMLGGMLFIVVQGILLVGGFKEMWSINEAGGRIIFFNFNPDPTQRLSFWSTIIGGCFSTLTVFGVGQISVQRYCSLPTLPKAQLSVMLNVPLIISMNVLTSLVGLVVFAYYANLGCDPVRSKQVQNVNQLVPYFMVNVLNYPGLPGAFLAVLFSGALSSISSSLNSCAAVTWQDLVSHFFKNKTEHRKALIIKVLVALYGLCALGIAFLAQLVGQHVLQASLSFSGATMGPSLGMFLLGGIFPFANAKGAISGCVVASIFSLWLSIGAFVTKPHMQTLPTSIDRCYEYNISTTTTMMTTSIMTDSVTTSNPFYEQATSPATHGEVGGGGGLEKMYEVSFLWYSAIGCLLTIIIGVVVSLIFSTYAEMSLLG</sequence>
<dbReference type="Gene3D" id="1.20.1730.10">
    <property type="entry name" value="Sodium/glucose cotransporter"/>
    <property type="match status" value="1"/>
</dbReference>
<dbReference type="GO" id="GO:0006814">
    <property type="term" value="P:sodium ion transport"/>
    <property type="evidence" value="ECO:0000318"/>
    <property type="project" value="GO_Central"/>
</dbReference>
<dbReference type="Pfam" id="PF00474">
    <property type="entry name" value="SSF"/>
    <property type="match status" value="1"/>
</dbReference>
<proteinExistence type="inferred from homology"/>
<gene>
    <name evidence="14" type="primary">20211178</name>
    <name evidence="13" type="ORF">HELRODRAFT_189216</name>
</gene>
<keyword evidence="4" id="KW-1003">Cell membrane</keyword>
<evidence type="ECO:0000256" key="2">
    <source>
        <dbReference type="ARBA" id="ARBA00006434"/>
    </source>
</evidence>
<keyword evidence="3" id="KW-0813">Transport</keyword>
<evidence type="ECO:0000256" key="5">
    <source>
        <dbReference type="ARBA" id="ARBA00022692"/>
    </source>
</evidence>
<dbReference type="InParanoid" id="T1FQT1"/>
<feature type="transmembrane region" description="Helical" evidence="12">
    <location>
        <begin position="522"/>
        <end position="544"/>
    </location>
</feature>
<feature type="transmembrane region" description="Helical" evidence="12">
    <location>
        <begin position="405"/>
        <end position="425"/>
    </location>
</feature>
<dbReference type="EnsemblMetazoa" id="HelroT189216">
    <property type="protein sequence ID" value="HelroP189216"/>
    <property type="gene ID" value="HelroG189216"/>
</dbReference>
<keyword evidence="5 12" id="KW-0812">Transmembrane</keyword>
<evidence type="ECO:0000256" key="7">
    <source>
        <dbReference type="ARBA" id="ARBA00023053"/>
    </source>
</evidence>
<evidence type="ECO:0000256" key="8">
    <source>
        <dbReference type="ARBA" id="ARBA00023065"/>
    </source>
</evidence>
<feature type="transmembrane region" description="Helical" evidence="12">
    <location>
        <begin position="373"/>
        <end position="393"/>
    </location>
</feature>
<feature type="transmembrane region" description="Helical" evidence="12">
    <location>
        <begin position="182"/>
        <end position="203"/>
    </location>
</feature>
<dbReference type="eggNOG" id="KOG2349">
    <property type="taxonomic scope" value="Eukaryota"/>
</dbReference>
<evidence type="ECO:0000313" key="14">
    <source>
        <dbReference type="EnsemblMetazoa" id="HelroP189216"/>
    </source>
</evidence>
<feature type="transmembrane region" description="Helical" evidence="12">
    <location>
        <begin position="123"/>
        <end position="142"/>
    </location>
</feature>
<dbReference type="InterPro" id="IPR001734">
    <property type="entry name" value="Na/solute_symporter"/>
</dbReference>
<evidence type="ECO:0008006" key="16">
    <source>
        <dbReference type="Google" id="ProtNLM"/>
    </source>
</evidence>
<dbReference type="PROSITE" id="PS50283">
    <property type="entry name" value="NA_SOLUT_SYMP_3"/>
    <property type="match status" value="1"/>
</dbReference>
<evidence type="ECO:0000256" key="9">
    <source>
        <dbReference type="ARBA" id="ARBA00023136"/>
    </source>
</evidence>
<accession>T1FQT1</accession>
<dbReference type="Proteomes" id="UP000015101">
    <property type="component" value="Unassembled WGS sequence"/>
</dbReference>
<evidence type="ECO:0000256" key="6">
    <source>
        <dbReference type="ARBA" id="ARBA00022989"/>
    </source>
</evidence>
<keyword evidence="7" id="KW-0915">Sodium</keyword>
<evidence type="ECO:0000256" key="10">
    <source>
        <dbReference type="ARBA" id="ARBA00023201"/>
    </source>
</evidence>
<reference evidence="14" key="3">
    <citation type="submission" date="2015-06" db="UniProtKB">
        <authorList>
            <consortium name="EnsemblMetazoa"/>
        </authorList>
    </citation>
    <scope>IDENTIFICATION</scope>
</reference>
<evidence type="ECO:0000256" key="11">
    <source>
        <dbReference type="RuleBase" id="RU362091"/>
    </source>
</evidence>
<dbReference type="InterPro" id="IPR051163">
    <property type="entry name" value="Sodium:Solute_Symporter_SSF"/>
</dbReference>
<feature type="transmembrane region" description="Helical" evidence="12">
    <location>
        <begin position="6"/>
        <end position="27"/>
    </location>
</feature>
<dbReference type="EMBL" id="KB097495">
    <property type="protein sequence ID" value="ESN96363.1"/>
    <property type="molecule type" value="Genomic_DNA"/>
</dbReference>